<keyword evidence="2" id="KW-1185">Reference proteome</keyword>
<dbReference type="AlphaFoldDB" id="A0A194RPY9"/>
<gene>
    <name evidence="1" type="ORF">RR48_11007</name>
</gene>
<dbReference type="Proteomes" id="UP000053240">
    <property type="component" value="Unassembled WGS sequence"/>
</dbReference>
<dbReference type="InParanoid" id="A0A194RPY9"/>
<protein>
    <submittedName>
        <fullName evidence="1">Uncharacterized protein</fullName>
    </submittedName>
</protein>
<proteinExistence type="predicted"/>
<dbReference type="EMBL" id="KQ459896">
    <property type="protein sequence ID" value="KPJ19380.1"/>
    <property type="molecule type" value="Genomic_DNA"/>
</dbReference>
<evidence type="ECO:0000313" key="1">
    <source>
        <dbReference type="EMBL" id="KPJ19380.1"/>
    </source>
</evidence>
<accession>A0A194RPY9</accession>
<dbReference type="STRING" id="76193.A0A194RPY9"/>
<reference evidence="1 2" key="1">
    <citation type="journal article" date="2015" name="Nat. Commun.">
        <title>Outbred genome sequencing and CRISPR/Cas9 gene editing in butterflies.</title>
        <authorList>
            <person name="Li X."/>
            <person name="Fan D."/>
            <person name="Zhang W."/>
            <person name="Liu G."/>
            <person name="Zhang L."/>
            <person name="Zhao L."/>
            <person name="Fang X."/>
            <person name="Chen L."/>
            <person name="Dong Y."/>
            <person name="Chen Y."/>
            <person name="Ding Y."/>
            <person name="Zhao R."/>
            <person name="Feng M."/>
            <person name="Zhu Y."/>
            <person name="Feng Y."/>
            <person name="Jiang X."/>
            <person name="Zhu D."/>
            <person name="Xiang H."/>
            <person name="Feng X."/>
            <person name="Li S."/>
            <person name="Wang J."/>
            <person name="Zhang G."/>
            <person name="Kronforst M.R."/>
            <person name="Wang W."/>
        </authorList>
    </citation>
    <scope>NUCLEOTIDE SEQUENCE [LARGE SCALE GENOMIC DNA]</scope>
    <source>
        <strain evidence="1">Ya'a_city_454_Pm</strain>
        <tissue evidence="1">Whole body</tissue>
    </source>
</reference>
<name>A0A194RPY9_PAPMA</name>
<sequence length="160" mass="18517">MQLEETVIDDGEFNMDELMTFNRPPLDHDYQLVKSFESKLPSGYRDLPIDEDWPPNLKKRMKKLEFDYGDGKDYLSIVKEDNYENFRKIDSKIETPKLFDIGVINDALLATTRKLGELLNSSPSSVLVKNEDLVVEEVDHDVRNHSEVKSFVVSGNLNEY</sequence>
<evidence type="ECO:0000313" key="2">
    <source>
        <dbReference type="Proteomes" id="UP000053240"/>
    </source>
</evidence>
<organism evidence="1 2">
    <name type="scientific">Papilio machaon</name>
    <name type="common">Old World swallowtail butterfly</name>
    <dbReference type="NCBI Taxonomy" id="76193"/>
    <lineage>
        <taxon>Eukaryota</taxon>
        <taxon>Metazoa</taxon>
        <taxon>Ecdysozoa</taxon>
        <taxon>Arthropoda</taxon>
        <taxon>Hexapoda</taxon>
        <taxon>Insecta</taxon>
        <taxon>Pterygota</taxon>
        <taxon>Neoptera</taxon>
        <taxon>Endopterygota</taxon>
        <taxon>Lepidoptera</taxon>
        <taxon>Glossata</taxon>
        <taxon>Ditrysia</taxon>
        <taxon>Papilionoidea</taxon>
        <taxon>Papilionidae</taxon>
        <taxon>Papilioninae</taxon>
        <taxon>Papilio</taxon>
    </lineage>
</organism>